<keyword evidence="4" id="KW-1185">Reference proteome</keyword>
<dbReference type="Pfam" id="PF00788">
    <property type="entry name" value="RA"/>
    <property type="match status" value="1"/>
</dbReference>
<dbReference type="AlphaFoldDB" id="A0A2G9RUM7"/>
<feature type="compositionally biased region" description="Acidic residues" evidence="1">
    <location>
        <begin position="1"/>
        <end position="11"/>
    </location>
</feature>
<dbReference type="CDD" id="cd17111">
    <property type="entry name" value="RA1_DAGK-theta"/>
    <property type="match status" value="1"/>
</dbReference>
<proteinExistence type="predicted"/>
<dbReference type="InterPro" id="IPR000159">
    <property type="entry name" value="RA_dom"/>
</dbReference>
<feature type="non-terminal residue" evidence="3">
    <location>
        <position position="137"/>
    </location>
</feature>
<evidence type="ECO:0000256" key="1">
    <source>
        <dbReference type="SAM" id="MobiDB-lite"/>
    </source>
</evidence>
<gene>
    <name evidence="3" type="ORF">AB205_0113800</name>
</gene>
<dbReference type="Proteomes" id="UP000228934">
    <property type="component" value="Unassembled WGS sequence"/>
</dbReference>
<accession>A0A2G9RUM7</accession>
<feature type="region of interest" description="Disordered" evidence="1">
    <location>
        <begin position="1"/>
        <end position="30"/>
    </location>
</feature>
<reference evidence="4" key="1">
    <citation type="journal article" date="2017" name="Nat. Commun.">
        <title>The North American bullfrog draft genome provides insight into hormonal regulation of long noncoding RNA.</title>
        <authorList>
            <person name="Hammond S.A."/>
            <person name="Warren R.L."/>
            <person name="Vandervalk B.P."/>
            <person name="Kucuk E."/>
            <person name="Khan H."/>
            <person name="Gibb E.A."/>
            <person name="Pandoh P."/>
            <person name="Kirk H."/>
            <person name="Zhao Y."/>
            <person name="Jones M."/>
            <person name="Mungall A.J."/>
            <person name="Coope R."/>
            <person name="Pleasance S."/>
            <person name="Moore R.A."/>
            <person name="Holt R.A."/>
            <person name="Round J.M."/>
            <person name="Ohora S."/>
            <person name="Walle B.V."/>
            <person name="Veldhoen N."/>
            <person name="Helbing C.C."/>
            <person name="Birol I."/>
        </authorList>
    </citation>
    <scope>NUCLEOTIDE SEQUENCE [LARGE SCALE GENOMIC DNA]</scope>
</reference>
<dbReference type="EMBL" id="KV930408">
    <property type="protein sequence ID" value="PIO30921.1"/>
    <property type="molecule type" value="Genomic_DNA"/>
</dbReference>
<sequence>MFILIDEDNETDGITQGSVKETPTSNDSSKQTLKIYDGLDAVKRNQPRIISVPRITKSEEAVEASLRAFYIPDDPQDYELQTLTQQTLVSDDVINRNGAIDDGKVSSVFKETTPEAWIIRAKPKEREVIKVYLGWMK</sequence>
<dbReference type="OrthoDB" id="242257at2759"/>
<evidence type="ECO:0000259" key="2">
    <source>
        <dbReference type="Pfam" id="PF00788"/>
    </source>
</evidence>
<dbReference type="GO" id="GO:0007165">
    <property type="term" value="P:signal transduction"/>
    <property type="evidence" value="ECO:0007669"/>
    <property type="project" value="InterPro"/>
</dbReference>
<name>A0A2G9RUM7_AQUCT</name>
<protein>
    <recommendedName>
        <fullName evidence="2">Ras-associating domain-containing protein</fullName>
    </recommendedName>
</protein>
<evidence type="ECO:0000313" key="4">
    <source>
        <dbReference type="Proteomes" id="UP000228934"/>
    </source>
</evidence>
<evidence type="ECO:0000313" key="3">
    <source>
        <dbReference type="EMBL" id="PIO30921.1"/>
    </source>
</evidence>
<feature type="compositionally biased region" description="Polar residues" evidence="1">
    <location>
        <begin position="12"/>
        <end position="30"/>
    </location>
</feature>
<organism evidence="3 4">
    <name type="scientific">Aquarana catesbeiana</name>
    <name type="common">American bullfrog</name>
    <name type="synonym">Rana catesbeiana</name>
    <dbReference type="NCBI Taxonomy" id="8400"/>
    <lineage>
        <taxon>Eukaryota</taxon>
        <taxon>Metazoa</taxon>
        <taxon>Chordata</taxon>
        <taxon>Craniata</taxon>
        <taxon>Vertebrata</taxon>
        <taxon>Euteleostomi</taxon>
        <taxon>Amphibia</taxon>
        <taxon>Batrachia</taxon>
        <taxon>Anura</taxon>
        <taxon>Neobatrachia</taxon>
        <taxon>Ranoidea</taxon>
        <taxon>Ranidae</taxon>
        <taxon>Aquarana</taxon>
    </lineage>
</organism>
<feature type="domain" description="Ras-associating" evidence="2">
    <location>
        <begin position="30"/>
        <end position="81"/>
    </location>
</feature>